<feature type="compositionally biased region" description="Basic and acidic residues" evidence="1">
    <location>
        <begin position="115"/>
        <end position="132"/>
    </location>
</feature>
<keyword evidence="2" id="KW-0812">Transmembrane</keyword>
<protein>
    <submittedName>
        <fullName evidence="5">PDZ domain-containing protein</fullName>
    </submittedName>
</protein>
<dbReference type="GO" id="GO:0005912">
    <property type="term" value="C:adherens junction"/>
    <property type="evidence" value="ECO:0007669"/>
    <property type="project" value="TreeGrafter"/>
</dbReference>
<feature type="transmembrane region" description="Helical" evidence="2">
    <location>
        <begin position="951"/>
        <end position="970"/>
    </location>
</feature>
<dbReference type="PROSITE" id="PS50106">
    <property type="entry name" value="PDZ"/>
    <property type="match status" value="3"/>
</dbReference>
<organism evidence="4 5">
    <name type="scientific">Heterorhabditis bacteriophora</name>
    <name type="common">Entomopathogenic nematode worm</name>
    <dbReference type="NCBI Taxonomy" id="37862"/>
    <lineage>
        <taxon>Eukaryota</taxon>
        <taxon>Metazoa</taxon>
        <taxon>Ecdysozoa</taxon>
        <taxon>Nematoda</taxon>
        <taxon>Chromadorea</taxon>
        <taxon>Rhabditida</taxon>
        <taxon>Rhabditina</taxon>
        <taxon>Rhabditomorpha</taxon>
        <taxon>Strongyloidea</taxon>
        <taxon>Heterorhabditidae</taxon>
        <taxon>Heterorhabditis</taxon>
    </lineage>
</organism>
<evidence type="ECO:0000259" key="3">
    <source>
        <dbReference type="PROSITE" id="PS50106"/>
    </source>
</evidence>
<evidence type="ECO:0000313" key="4">
    <source>
        <dbReference type="Proteomes" id="UP000095283"/>
    </source>
</evidence>
<dbReference type="SUPFAM" id="SSF50156">
    <property type="entry name" value="PDZ domain-like"/>
    <property type="match status" value="3"/>
</dbReference>
<dbReference type="GO" id="GO:0051660">
    <property type="term" value="P:establishment of centrosome localization"/>
    <property type="evidence" value="ECO:0007669"/>
    <property type="project" value="TreeGrafter"/>
</dbReference>
<dbReference type="GO" id="GO:0005938">
    <property type="term" value="C:cell cortex"/>
    <property type="evidence" value="ECO:0007669"/>
    <property type="project" value="TreeGrafter"/>
</dbReference>
<dbReference type="SMART" id="SM00228">
    <property type="entry name" value="PDZ"/>
    <property type="match status" value="3"/>
</dbReference>
<dbReference type="GO" id="GO:0008104">
    <property type="term" value="P:intracellular protein localization"/>
    <property type="evidence" value="ECO:0007669"/>
    <property type="project" value="TreeGrafter"/>
</dbReference>
<evidence type="ECO:0000256" key="2">
    <source>
        <dbReference type="SAM" id="Phobius"/>
    </source>
</evidence>
<dbReference type="Gene3D" id="2.30.42.10">
    <property type="match status" value="3"/>
</dbReference>
<keyword evidence="2" id="KW-1133">Transmembrane helix</keyword>
<keyword evidence="2" id="KW-0472">Membrane</keyword>
<dbReference type="PANTHER" id="PTHR16484">
    <property type="entry name" value="PARTITIONING DEFECTIVE 3 RELATED"/>
    <property type="match status" value="1"/>
</dbReference>
<dbReference type="GO" id="GO:0045197">
    <property type="term" value="P:establishment or maintenance of epithelial cell apical/basal polarity"/>
    <property type="evidence" value="ECO:0007669"/>
    <property type="project" value="TreeGrafter"/>
</dbReference>
<dbReference type="GO" id="GO:0035091">
    <property type="term" value="F:phosphatidylinositol binding"/>
    <property type="evidence" value="ECO:0007669"/>
    <property type="project" value="TreeGrafter"/>
</dbReference>
<feature type="region of interest" description="Disordered" evidence="1">
    <location>
        <begin position="848"/>
        <end position="873"/>
    </location>
</feature>
<dbReference type="PANTHER" id="PTHR16484:SF17">
    <property type="entry name" value="BAZOOKA, ISOFORM B"/>
    <property type="match status" value="1"/>
</dbReference>
<dbReference type="GO" id="GO:0007155">
    <property type="term" value="P:cell adhesion"/>
    <property type="evidence" value="ECO:0007669"/>
    <property type="project" value="TreeGrafter"/>
</dbReference>
<dbReference type="Gene3D" id="3.10.20.90">
    <property type="entry name" value="Phosphatidylinositol 3-kinase Catalytic Subunit, Chain A, domain 1"/>
    <property type="match status" value="1"/>
</dbReference>
<dbReference type="InterPro" id="IPR001478">
    <property type="entry name" value="PDZ"/>
</dbReference>
<evidence type="ECO:0000313" key="5">
    <source>
        <dbReference type="WBParaSite" id="Hba_20702"/>
    </source>
</evidence>
<feature type="region of interest" description="Disordered" evidence="1">
    <location>
        <begin position="676"/>
        <end position="732"/>
    </location>
</feature>
<dbReference type="InterPro" id="IPR036034">
    <property type="entry name" value="PDZ_sf"/>
</dbReference>
<feature type="region of interest" description="Disordered" evidence="1">
    <location>
        <begin position="806"/>
        <end position="835"/>
    </location>
</feature>
<dbReference type="WBParaSite" id="Hba_20702">
    <property type="protein sequence ID" value="Hba_20702"/>
    <property type="gene ID" value="Hba_20702"/>
</dbReference>
<dbReference type="GO" id="GO:0016324">
    <property type="term" value="C:apical plasma membrane"/>
    <property type="evidence" value="ECO:0007669"/>
    <property type="project" value="TreeGrafter"/>
</dbReference>
<reference evidence="5" key="1">
    <citation type="submission" date="2016-11" db="UniProtKB">
        <authorList>
            <consortium name="WormBaseParasite"/>
        </authorList>
    </citation>
    <scope>IDENTIFICATION</scope>
</reference>
<keyword evidence="4" id="KW-1185">Reference proteome</keyword>
<dbReference type="InterPro" id="IPR052213">
    <property type="entry name" value="PAR3"/>
</dbReference>
<dbReference type="GO" id="GO:0000226">
    <property type="term" value="P:microtubule cytoskeleton organization"/>
    <property type="evidence" value="ECO:0007669"/>
    <property type="project" value="TreeGrafter"/>
</dbReference>
<dbReference type="GO" id="GO:0043296">
    <property type="term" value="C:apical junction complex"/>
    <property type="evidence" value="ECO:0007669"/>
    <property type="project" value="TreeGrafter"/>
</dbReference>
<feature type="compositionally biased region" description="Polar residues" evidence="1">
    <location>
        <begin position="137"/>
        <end position="159"/>
    </location>
</feature>
<proteinExistence type="predicted"/>
<accession>A0A1I7XT85</accession>
<evidence type="ECO:0000256" key="1">
    <source>
        <dbReference type="SAM" id="MobiDB-lite"/>
    </source>
</evidence>
<feature type="transmembrane region" description="Helical" evidence="2">
    <location>
        <begin position="982"/>
        <end position="1002"/>
    </location>
</feature>
<feature type="domain" description="PDZ" evidence="3">
    <location>
        <begin position="229"/>
        <end position="305"/>
    </location>
</feature>
<feature type="compositionally biased region" description="Low complexity" evidence="1">
    <location>
        <begin position="680"/>
        <end position="706"/>
    </location>
</feature>
<name>A0A1I7XT85_HETBA</name>
<sequence>MTTYCQSSATSGDYVTMDADVRILRMQCIRDEGILDKDDRIIDVFDEVSDQILAIYDEQSPNGSGTLSCSTAPEFSTHLSSAHYNKSPVIGRVRNSVVEITSLDNPPSKGLRVSATKENRSNEKWIEKRDDILGDGPTSSPPVRSSLRSEMSTPSQHRVTLSPEVEKRLADGEKDSRLSRGSARKSRLTESFFDAKDRLDEARELRSPLTRSSHIRVPLQPALDPQNTVVVFADIDETPMGIEVTGVHDDSLPTSRLSSVQIIRMESDGRVGIDGRLRIGDNIVEIDGRPVYQMSILRVRALLSELQLRPAPSLTVARPLSSFGDESSLIRNQPSTSSLHNRPILSALQQANTQLIGHTTVVELEKSYAGFGFTVTGRETAKGERLFYIGTVKPNGVALGHLRAGDRLLEINGESTSGLTQSDVVDRLKQAEVGDKVNFLVSRVGIDDHRKLESSDIENRPPALTKNEAGYSDIEDMELTIPLNDTGSAGLGVSLKVRVTVKSDGTRQDCGIFIKNVLHGGAAHKDGRLRVNDRIVGIEDINLSGESNAIACEAVTKQLKAIGPSSKHVRLRIHRAMSPSHARQNSRNTIDGIDSTINLGGSIASPSKVLVRDSISSDGDKRTSVASDITRLDESERVEVDVFNREAPTRKSMSEKRGMGAAVDPHHIKLFQDIKHQRQTSAPPSSLATSSSFHGQSARSASQRAAARARSHSVHPRTPAAPTIVKSRTKEMVSAKRRSLSVESLNRSIIGNYDKIGGQGAPEHIMKKVNIGHNFETFFYLNFTVFIDICLIFYTNFSFIGSVDKSQLRPPGSPVTVQSRSMGRDKDKQRRKSMGSAMKSFFGLGLKSRETSPEKGEKVNGEETMKRREDEERRRIQEHYIRLREKEAEANRPPSTPSMRREMPHRIYSEYEPTHGNQVSIGSINCYNNGSRQNHAYCHCQNCIEVFIIDINYIFIFILLLYCYLIKFECDGMFARGHVNQSFLLIFLPIIIYAMMILSALFY</sequence>
<feature type="domain" description="PDZ" evidence="3">
    <location>
        <begin position="478"/>
        <end position="577"/>
    </location>
</feature>
<dbReference type="Proteomes" id="UP000095283">
    <property type="component" value="Unplaced"/>
</dbReference>
<dbReference type="AlphaFoldDB" id="A0A1I7XT85"/>
<feature type="domain" description="PDZ" evidence="3">
    <location>
        <begin position="361"/>
        <end position="431"/>
    </location>
</feature>
<dbReference type="GO" id="GO:0030010">
    <property type="term" value="P:establishment of cell polarity"/>
    <property type="evidence" value="ECO:0007669"/>
    <property type="project" value="TreeGrafter"/>
</dbReference>
<feature type="region of interest" description="Disordered" evidence="1">
    <location>
        <begin position="105"/>
        <end position="161"/>
    </location>
</feature>
<dbReference type="Pfam" id="PF00595">
    <property type="entry name" value="PDZ"/>
    <property type="match status" value="3"/>
</dbReference>